<dbReference type="SMART" id="SM00421">
    <property type="entry name" value="HTH_LUXR"/>
    <property type="match status" value="1"/>
</dbReference>
<dbReference type="Pfam" id="PF00196">
    <property type="entry name" value="GerE"/>
    <property type="match status" value="1"/>
</dbReference>
<dbReference type="GO" id="GO:0006355">
    <property type="term" value="P:regulation of DNA-templated transcription"/>
    <property type="evidence" value="ECO:0007669"/>
    <property type="project" value="InterPro"/>
</dbReference>
<dbReference type="InterPro" id="IPR058245">
    <property type="entry name" value="NreC/VraR/RcsB-like_REC"/>
</dbReference>
<dbReference type="InterPro" id="IPR016032">
    <property type="entry name" value="Sig_transdc_resp-reg_C-effctor"/>
</dbReference>
<dbReference type="EMBL" id="SGXA01000003">
    <property type="protein sequence ID" value="RZS68896.1"/>
    <property type="molecule type" value="Genomic_DNA"/>
</dbReference>
<protein>
    <submittedName>
        <fullName evidence="6">DNA-binding NarL/FixJ family response regulator</fullName>
    </submittedName>
</protein>
<feature type="modified residue" description="4-aspartylphosphate" evidence="3">
    <location>
        <position position="60"/>
    </location>
</feature>
<dbReference type="SUPFAM" id="SSF52172">
    <property type="entry name" value="CheY-like"/>
    <property type="match status" value="1"/>
</dbReference>
<comment type="caution">
    <text evidence="6">The sequence shown here is derived from an EMBL/GenBank/DDBJ whole genome shotgun (WGS) entry which is preliminary data.</text>
</comment>
<dbReference type="PROSITE" id="PS50110">
    <property type="entry name" value="RESPONSE_REGULATORY"/>
    <property type="match status" value="1"/>
</dbReference>
<sequence length="219" mass="24548">MKTNTIYTVGIADDHNIMRQGVAVMINTFGGFSVVMEAGDGAEVLKQLEAGNIPDLILLDQNMPEIDGYATAKYLMQNYPGIRVLMFTMYDNDSFLIRFLHAGARGFVRKDADLGELKLAMQTVMEEGFYHSNDTAGRITTTYRSPFRDELLGKRTLSDQEVEFLKLITSEATYKAISSIMCIPMRALDTIRDNLFIRLGVKNRVGLAMYAIRSGIVHI</sequence>
<accession>A0A4Q7MKS4</accession>
<evidence type="ECO:0000256" key="2">
    <source>
        <dbReference type="ARBA" id="ARBA00023125"/>
    </source>
</evidence>
<keyword evidence="1 3" id="KW-0597">Phosphoprotein</keyword>
<dbReference type="Gene3D" id="3.40.50.2300">
    <property type="match status" value="1"/>
</dbReference>
<dbReference type="InterPro" id="IPR000792">
    <property type="entry name" value="Tscrpt_reg_LuxR_C"/>
</dbReference>
<proteinExistence type="predicted"/>
<name>A0A4Q7MKS4_9BACT</name>
<organism evidence="6 7">
    <name type="scientific">Pseudobacter ginsenosidimutans</name>
    <dbReference type="NCBI Taxonomy" id="661488"/>
    <lineage>
        <taxon>Bacteria</taxon>
        <taxon>Pseudomonadati</taxon>
        <taxon>Bacteroidota</taxon>
        <taxon>Chitinophagia</taxon>
        <taxon>Chitinophagales</taxon>
        <taxon>Chitinophagaceae</taxon>
        <taxon>Pseudobacter</taxon>
    </lineage>
</organism>
<dbReference type="InterPro" id="IPR039420">
    <property type="entry name" value="WalR-like"/>
</dbReference>
<dbReference type="GO" id="GO:0000160">
    <property type="term" value="P:phosphorelay signal transduction system"/>
    <property type="evidence" value="ECO:0007669"/>
    <property type="project" value="InterPro"/>
</dbReference>
<dbReference type="SMART" id="SM00448">
    <property type="entry name" value="REC"/>
    <property type="match status" value="1"/>
</dbReference>
<dbReference type="RefSeq" id="WP_130543273.1">
    <property type="nucleotide sequence ID" value="NZ_CP042431.1"/>
</dbReference>
<dbReference type="Proteomes" id="UP000293874">
    <property type="component" value="Unassembled WGS sequence"/>
</dbReference>
<dbReference type="InterPro" id="IPR011006">
    <property type="entry name" value="CheY-like_superfamily"/>
</dbReference>
<keyword evidence="2 6" id="KW-0238">DNA-binding</keyword>
<dbReference type="PANTHER" id="PTHR43214">
    <property type="entry name" value="TWO-COMPONENT RESPONSE REGULATOR"/>
    <property type="match status" value="1"/>
</dbReference>
<dbReference type="Pfam" id="PF00072">
    <property type="entry name" value="Response_reg"/>
    <property type="match status" value="1"/>
</dbReference>
<feature type="domain" description="Response regulatory" evidence="5">
    <location>
        <begin position="8"/>
        <end position="125"/>
    </location>
</feature>
<gene>
    <name evidence="6" type="ORF">EV199_4720</name>
</gene>
<dbReference type="PROSITE" id="PS50043">
    <property type="entry name" value="HTH_LUXR_2"/>
    <property type="match status" value="1"/>
</dbReference>
<dbReference type="GO" id="GO:0003677">
    <property type="term" value="F:DNA binding"/>
    <property type="evidence" value="ECO:0007669"/>
    <property type="project" value="UniProtKB-KW"/>
</dbReference>
<dbReference type="SUPFAM" id="SSF46894">
    <property type="entry name" value="C-terminal effector domain of the bipartite response regulators"/>
    <property type="match status" value="1"/>
</dbReference>
<feature type="domain" description="HTH luxR-type" evidence="4">
    <location>
        <begin position="150"/>
        <end position="215"/>
    </location>
</feature>
<keyword evidence="7" id="KW-1185">Reference proteome</keyword>
<reference evidence="6 7" key="1">
    <citation type="submission" date="2019-02" db="EMBL/GenBank/DDBJ databases">
        <title>Genomic Encyclopedia of Type Strains, Phase IV (KMG-IV): sequencing the most valuable type-strain genomes for metagenomic binning, comparative biology and taxonomic classification.</title>
        <authorList>
            <person name="Goeker M."/>
        </authorList>
    </citation>
    <scope>NUCLEOTIDE SEQUENCE [LARGE SCALE GENOMIC DNA]</scope>
    <source>
        <strain evidence="6 7">DSM 18116</strain>
    </source>
</reference>
<dbReference type="AlphaFoldDB" id="A0A4Q7MKS4"/>
<evidence type="ECO:0000313" key="7">
    <source>
        <dbReference type="Proteomes" id="UP000293874"/>
    </source>
</evidence>
<evidence type="ECO:0000256" key="1">
    <source>
        <dbReference type="ARBA" id="ARBA00022553"/>
    </source>
</evidence>
<evidence type="ECO:0000256" key="3">
    <source>
        <dbReference type="PROSITE-ProRule" id="PRU00169"/>
    </source>
</evidence>
<dbReference type="CDD" id="cd17535">
    <property type="entry name" value="REC_NarL-like"/>
    <property type="match status" value="1"/>
</dbReference>
<evidence type="ECO:0000259" key="5">
    <source>
        <dbReference type="PROSITE" id="PS50110"/>
    </source>
</evidence>
<dbReference type="InterPro" id="IPR001789">
    <property type="entry name" value="Sig_transdc_resp-reg_receiver"/>
</dbReference>
<evidence type="ECO:0000313" key="6">
    <source>
        <dbReference type="EMBL" id="RZS68896.1"/>
    </source>
</evidence>
<dbReference type="OrthoDB" id="9797341at2"/>
<dbReference type="PANTHER" id="PTHR43214:SF43">
    <property type="entry name" value="TWO-COMPONENT RESPONSE REGULATOR"/>
    <property type="match status" value="1"/>
</dbReference>
<evidence type="ECO:0000259" key="4">
    <source>
        <dbReference type="PROSITE" id="PS50043"/>
    </source>
</evidence>